<feature type="region of interest" description="Disordered" evidence="2">
    <location>
        <begin position="467"/>
        <end position="487"/>
    </location>
</feature>
<dbReference type="PROSITE" id="PS50800">
    <property type="entry name" value="SAP"/>
    <property type="match status" value="1"/>
</dbReference>
<feature type="compositionally biased region" description="Basic and acidic residues" evidence="2">
    <location>
        <begin position="474"/>
        <end position="486"/>
    </location>
</feature>
<feature type="region of interest" description="Disordered" evidence="2">
    <location>
        <begin position="581"/>
        <end position="646"/>
    </location>
</feature>
<dbReference type="Pfam" id="PF09810">
    <property type="entry name" value="Exo5"/>
    <property type="match status" value="3"/>
</dbReference>
<dbReference type="GO" id="GO:0045145">
    <property type="term" value="F:single-stranded DNA 5'-3' DNA exonuclease activity"/>
    <property type="evidence" value="ECO:0007669"/>
    <property type="project" value="InterPro"/>
</dbReference>
<name>A0A0F7SQA1_PHARH</name>
<accession>A0A0F7SQA1</accession>
<dbReference type="InterPro" id="IPR003034">
    <property type="entry name" value="SAP_dom"/>
</dbReference>
<dbReference type="Pfam" id="PF02037">
    <property type="entry name" value="SAP"/>
    <property type="match status" value="1"/>
</dbReference>
<dbReference type="GO" id="GO:0005739">
    <property type="term" value="C:mitochondrion"/>
    <property type="evidence" value="ECO:0007669"/>
    <property type="project" value="TreeGrafter"/>
</dbReference>
<evidence type="ECO:0000256" key="1">
    <source>
        <dbReference type="ARBA" id="ARBA00009797"/>
    </source>
</evidence>
<evidence type="ECO:0000313" key="4">
    <source>
        <dbReference type="EMBL" id="CED83551.1"/>
    </source>
</evidence>
<organism evidence="4">
    <name type="scientific">Phaffia rhodozyma</name>
    <name type="common">Yeast</name>
    <name type="synonym">Xanthophyllomyces dendrorhous</name>
    <dbReference type="NCBI Taxonomy" id="264483"/>
    <lineage>
        <taxon>Eukaryota</taxon>
        <taxon>Fungi</taxon>
        <taxon>Dikarya</taxon>
        <taxon>Basidiomycota</taxon>
        <taxon>Agaricomycotina</taxon>
        <taxon>Tremellomycetes</taxon>
        <taxon>Cystofilobasidiales</taxon>
        <taxon>Mrakiaceae</taxon>
        <taxon>Phaffia</taxon>
    </lineage>
</organism>
<protein>
    <submittedName>
        <fullName evidence="4">Uncharacterized conserved protein</fullName>
    </submittedName>
</protein>
<dbReference type="InterPro" id="IPR019190">
    <property type="entry name" value="EXOV"/>
</dbReference>
<dbReference type="AlphaFoldDB" id="A0A0F7SQA1"/>
<dbReference type="InterPro" id="IPR036361">
    <property type="entry name" value="SAP_dom_sf"/>
</dbReference>
<dbReference type="GO" id="GO:0005634">
    <property type="term" value="C:nucleus"/>
    <property type="evidence" value="ECO:0007669"/>
    <property type="project" value="TreeGrafter"/>
</dbReference>
<feature type="domain" description="SAP" evidence="3">
    <location>
        <begin position="666"/>
        <end position="700"/>
    </location>
</feature>
<dbReference type="SMART" id="SM00513">
    <property type="entry name" value="SAP"/>
    <property type="match status" value="1"/>
</dbReference>
<evidence type="ECO:0000259" key="3">
    <source>
        <dbReference type="PROSITE" id="PS50800"/>
    </source>
</evidence>
<dbReference type="Gene3D" id="1.10.720.30">
    <property type="entry name" value="SAP domain"/>
    <property type="match status" value="1"/>
</dbReference>
<feature type="compositionally biased region" description="Basic and acidic residues" evidence="2">
    <location>
        <begin position="66"/>
        <end position="80"/>
    </location>
</feature>
<feature type="compositionally biased region" description="Basic and acidic residues" evidence="2">
    <location>
        <begin position="87"/>
        <end position="104"/>
    </location>
</feature>
<feature type="compositionally biased region" description="Polar residues" evidence="2">
    <location>
        <begin position="581"/>
        <end position="597"/>
    </location>
</feature>
<dbReference type="EMBL" id="LN483157">
    <property type="protein sequence ID" value="CED83551.1"/>
    <property type="molecule type" value="Genomic_DNA"/>
</dbReference>
<feature type="compositionally biased region" description="Low complexity" evidence="2">
    <location>
        <begin position="736"/>
        <end position="762"/>
    </location>
</feature>
<dbReference type="PANTHER" id="PTHR14464:SF4">
    <property type="entry name" value="EXONUCLEASE V"/>
    <property type="match status" value="1"/>
</dbReference>
<feature type="compositionally biased region" description="Low complexity" evidence="2">
    <location>
        <begin position="253"/>
        <end position="269"/>
    </location>
</feature>
<dbReference type="GO" id="GO:0036297">
    <property type="term" value="P:interstrand cross-link repair"/>
    <property type="evidence" value="ECO:0007669"/>
    <property type="project" value="TreeGrafter"/>
</dbReference>
<reference evidence="4" key="1">
    <citation type="submission" date="2014-08" db="EMBL/GenBank/DDBJ databases">
        <authorList>
            <person name="Sharma Rahul"/>
            <person name="Thines Marco"/>
        </authorList>
    </citation>
    <scope>NUCLEOTIDE SEQUENCE</scope>
</reference>
<feature type="region of interest" description="Disordered" evidence="2">
    <location>
        <begin position="253"/>
        <end position="284"/>
    </location>
</feature>
<dbReference type="PANTHER" id="PTHR14464">
    <property type="entry name" value="EXONUCLEASE V"/>
    <property type="match status" value="1"/>
</dbReference>
<dbReference type="SUPFAM" id="SSF68906">
    <property type="entry name" value="SAP domain"/>
    <property type="match status" value="1"/>
</dbReference>
<sequence>MSSDSDEFDSFPDLPLSSSFYERLNILEQAVPSDKSDASLIDKIYREDEDEDENREALQFKTPIRANEEMKDNDISRPMEDGDASPDLERKEQQVDSNEPDKTRQRSLFSQFRKRGFFSVTDLTAPTWCEVQYQYGLLGRKHLPPSERPTSIITPKGNVIELDQSRAIENHKTMEQGTKIHAALEKEIHPIQIKVKVSTREETWALRIITMLSSLEALMTLGICREMPVMGFINGFLVMGIIDEIQRRPISVLSTSSSGSSTVRTSKTKQSSPKPNGSLDDGGEMITNWFKPLEPFSRSDGSKENTRRRRQKQMYTLLLSDSKTRQTKSLPKEDASLAGKLQVQAYKLLLDNLLLSPTSHSLSPPSQSGSPSFDPMFSWSLLFSHLGLDKDALLSLEFQQEAQVVIDGNGLRFFDQGHALNLKLLTEIWDKYADLLEVDRREGCDRELSLVYRWQFAQDVGRKAIRKESRRRAAASDERKERKVRVENAVQEEEERALELATRESLAQAEGMAIEDETGKEEAEELKRAIATSLEVAKEEAPPTSASHTQTYIPPVIIDVDDDDAQQRSILALSSASVPSTLTSISTGPSVTRSTAPSPCPDIPNIFQKARTESPRTRRSLRSASYAAPVSQPSTPKVSRRLSKATLDQPERATALLTKVYTPEVLSRMKRVDLQALARNKGLSTSGLKAQLVDRLKGLSIETQSHEEEESDLSEPPSRTRQSRLGSLEGPSDVLSDSYARPSSSISSSSCSSTNGTSKSGSMQNHSDMIGIIRFTYSAQTIKNHLEDILRFWLGEREPRGVTLEHTSRCDWCEFKDGCEWREGQRTRLWEEFQQKKKNGEQKIDW</sequence>
<comment type="similarity">
    <text evidence="1">Belongs to the EXO5 family.</text>
</comment>
<feature type="region of interest" description="Disordered" evidence="2">
    <location>
        <begin position="701"/>
        <end position="765"/>
    </location>
</feature>
<feature type="region of interest" description="Disordered" evidence="2">
    <location>
        <begin position="32"/>
        <end position="106"/>
    </location>
</feature>
<proteinExistence type="inferred from homology"/>
<evidence type="ECO:0000256" key="2">
    <source>
        <dbReference type="SAM" id="MobiDB-lite"/>
    </source>
</evidence>